<dbReference type="EMBL" id="QXQA01000017">
    <property type="protein sequence ID" value="RIX49984.1"/>
    <property type="molecule type" value="Genomic_DNA"/>
</dbReference>
<dbReference type="Proteomes" id="UP000266482">
    <property type="component" value="Unassembled WGS sequence"/>
</dbReference>
<gene>
    <name evidence="1" type="ORF">D3P08_22210</name>
</gene>
<dbReference type="AlphaFoldDB" id="A0A3A1UNS8"/>
<sequence>MSKSKGAKGKAAKGKQQLPSERKQAYYKLVLSSTCEVCKTPCAKGMRYYAKMQEPGAVGKGVPCPLTKSYG</sequence>
<reference evidence="1 2" key="1">
    <citation type="submission" date="2018-09" db="EMBL/GenBank/DDBJ databases">
        <title>Paenibacillus aracenensis nov. sp. isolated from a cave in southern Spain.</title>
        <authorList>
            <person name="Jurado V."/>
            <person name="Gutierrez-Patricio S."/>
            <person name="Gonzalez-Pimentel J.L."/>
            <person name="Miller A.Z."/>
            <person name="Laiz L."/>
            <person name="Saiz-Jimenez C."/>
        </authorList>
    </citation>
    <scope>NUCLEOTIDE SEQUENCE [LARGE SCALE GENOMIC DNA]</scope>
    <source>
        <strain evidence="1 2">DSM 22867</strain>
    </source>
</reference>
<keyword evidence="2" id="KW-1185">Reference proteome</keyword>
<dbReference type="RefSeq" id="WP_119602312.1">
    <property type="nucleotide sequence ID" value="NZ_QXQA01000017.1"/>
</dbReference>
<comment type="caution">
    <text evidence="1">The sequence shown here is derived from an EMBL/GenBank/DDBJ whole genome shotgun (WGS) entry which is preliminary data.</text>
</comment>
<dbReference type="OrthoDB" id="2382331at2"/>
<protein>
    <submittedName>
        <fullName evidence="1">Uncharacterized protein</fullName>
    </submittedName>
</protein>
<proteinExistence type="predicted"/>
<name>A0A3A1UNS8_9BACL</name>
<accession>A0A3A1UNS8</accession>
<evidence type="ECO:0000313" key="1">
    <source>
        <dbReference type="EMBL" id="RIX49984.1"/>
    </source>
</evidence>
<evidence type="ECO:0000313" key="2">
    <source>
        <dbReference type="Proteomes" id="UP000266482"/>
    </source>
</evidence>
<organism evidence="1 2">
    <name type="scientific">Paenibacillus nanensis</name>
    <dbReference type="NCBI Taxonomy" id="393251"/>
    <lineage>
        <taxon>Bacteria</taxon>
        <taxon>Bacillati</taxon>
        <taxon>Bacillota</taxon>
        <taxon>Bacilli</taxon>
        <taxon>Bacillales</taxon>
        <taxon>Paenibacillaceae</taxon>
        <taxon>Paenibacillus</taxon>
    </lineage>
</organism>